<keyword evidence="1" id="KW-0812">Transmembrane</keyword>
<keyword evidence="3" id="KW-1185">Reference proteome</keyword>
<proteinExistence type="predicted"/>
<protein>
    <recommendedName>
        <fullName evidence="4">DUF3810 domain-containing protein</fullName>
    </recommendedName>
</protein>
<feature type="transmembrane region" description="Helical" evidence="1">
    <location>
        <begin position="12"/>
        <end position="31"/>
    </location>
</feature>
<dbReference type="KEGG" id="abac:LuPra_02986"/>
<evidence type="ECO:0000313" key="2">
    <source>
        <dbReference type="EMBL" id="AMY09762.1"/>
    </source>
</evidence>
<dbReference type="Proteomes" id="UP000076079">
    <property type="component" value="Chromosome"/>
</dbReference>
<dbReference type="Pfam" id="PF12725">
    <property type="entry name" value="DUF3810"/>
    <property type="match status" value="1"/>
</dbReference>
<accession>A0A143PME4</accession>
<keyword evidence="1" id="KW-0472">Membrane</keyword>
<dbReference type="AlphaFoldDB" id="A0A143PME4"/>
<feature type="transmembrane region" description="Helical" evidence="1">
    <location>
        <begin position="38"/>
        <end position="62"/>
    </location>
</feature>
<keyword evidence="1" id="KW-1133">Transmembrane helix</keyword>
<organism evidence="2 3">
    <name type="scientific">Luteitalea pratensis</name>
    <dbReference type="NCBI Taxonomy" id="1855912"/>
    <lineage>
        <taxon>Bacteria</taxon>
        <taxon>Pseudomonadati</taxon>
        <taxon>Acidobacteriota</taxon>
        <taxon>Vicinamibacteria</taxon>
        <taxon>Vicinamibacterales</taxon>
        <taxon>Vicinamibacteraceae</taxon>
        <taxon>Luteitalea</taxon>
    </lineage>
</organism>
<reference evidence="3" key="2">
    <citation type="submission" date="2016-04" db="EMBL/GenBank/DDBJ databases">
        <title>First Complete Genome Sequence of a Subdivision 6 Acidobacterium.</title>
        <authorList>
            <person name="Huang S."/>
            <person name="Vieira S."/>
            <person name="Bunk B."/>
            <person name="Riedel T."/>
            <person name="Sproeer C."/>
            <person name="Overmann J."/>
        </authorList>
    </citation>
    <scope>NUCLEOTIDE SEQUENCE [LARGE SCALE GENOMIC DNA]</scope>
    <source>
        <strain evidence="3">DSM 100886 HEG_-6_39</strain>
    </source>
</reference>
<sequence>MITRLTGRLPVAALDLLIVSVAVAALGLLWWRRANVRLLSAALTIAVLAALLWLSFLALWGWHYQVPTLETRLSLRPADVGAARGEAFARATVTQLNGWYPAAHATAWPSRADLPAILAPRLAAVLPHLGVATMPALPAPRPTMLDWYFRAGGIDGMTNPFGLEVLLNSRVLPLELPALAAHEYAHLAGFADEADASVVAWLACQSGSPALRYSSALAVLPHLLTGLPRETQRAVIGELGAGPLADLRAIAARLADQKPWVHAFAWQFYDRFLRANRVSEGVARYDAVARVLIGAADPTTGTLRRWPQPWPPSR</sequence>
<dbReference type="InterPro" id="IPR024294">
    <property type="entry name" value="DUF3810"/>
</dbReference>
<evidence type="ECO:0008006" key="4">
    <source>
        <dbReference type="Google" id="ProtNLM"/>
    </source>
</evidence>
<dbReference type="STRING" id="1855912.LuPra_02986"/>
<name>A0A143PME4_LUTPR</name>
<gene>
    <name evidence="2" type="ORF">LuPra_02986</name>
</gene>
<dbReference type="EMBL" id="CP015136">
    <property type="protein sequence ID" value="AMY09762.1"/>
    <property type="molecule type" value="Genomic_DNA"/>
</dbReference>
<reference evidence="2 3" key="1">
    <citation type="journal article" date="2016" name="Genome Announc.">
        <title>First Complete Genome Sequence of a Subdivision 6 Acidobacterium Strain.</title>
        <authorList>
            <person name="Huang S."/>
            <person name="Vieira S."/>
            <person name="Bunk B."/>
            <person name="Riedel T."/>
            <person name="Sproer C."/>
            <person name="Overmann J."/>
        </authorList>
    </citation>
    <scope>NUCLEOTIDE SEQUENCE [LARGE SCALE GENOMIC DNA]</scope>
    <source>
        <strain evidence="3">DSM 100886 HEG_-6_39</strain>
    </source>
</reference>
<dbReference type="OrthoDB" id="1048788at2"/>
<evidence type="ECO:0000256" key="1">
    <source>
        <dbReference type="SAM" id="Phobius"/>
    </source>
</evidence>
<evidence type="ECO:0000313" key="3">
    <source>
        <dbReference type="Proteomes" id="UP000076079"/>
    </source>
</evidence>